<dbReference type="Gene3D" id="1.25.10.10">
    <property type="entry name" value="Leucine-rich Repeat Variant"/>
    <property type="match status" value="1"/>
</dbReference>
<evidence type="ECO:0008006" key="3">
    <source>
        <dbReference type="Google" id="ProtNLM"/>
    </source>
</evidence>
<evidence type="ECO:0000313" key="1">
    <source>
        <dbReference type="EMBL" id="AKU92609.1"/>
    </source>
</evidence>
<dbReference type="InterPro" id="IPR016024">
    <property type="entry name" value="ARM-type_fold"/>
</dbReference>
<dbReference type="AlphaFoldDB" id="A0A0K1PHL7"/>
<protein>
    <recommendedName>
        <fullName evidence="3">HEAT repeat domain-containing protein</fullName>
    </recommendedName>
</protein>
<keyword evidence="2" id="KW-1185">Reference proteome</keyword>
<reference evidence="1 2" key="1">
    <citation type="submission" date="2015-08" db="EMBL/GenBank/DDBJ databases">
        <authorList>
            <person name="Babu N.S."/>
            <person name="Beckwith C.J."/>
            <person name="Beseler K.G."/>
            <person name="Brison A."/>
            <person name="Carone J.V."/>
            <person name="Caskin T.P."/>
            <person name="Diamond M."/>
            <person name="Durham M.E."/>
            <person name="Foxe J.M."/>
            <person name="Go M."/>
            <person name="Henderson B.A."/>
            <person name="Jones I.B."/>
            <person name="McGettigan J.A."/>
            <person name="Micheletti S.J."/>
            <person name="Nasrallah M.E."/>
            <person name="Ortiz D."/>
            <person name="Piller C.R."/>
            <person name="Privatt S.R."/>
            <person name="Schneider S.L."/>
            <person name="Sharp S."/>
            <person name="Smith T.C."/>
            <person name="Stanton J.D."/>
            <person name="Ullery H.E."/>
            <person name="Wilson R.J."/>
            <person name="Serrano M.G."/>
            <person name="Buck G."/>
            <person name="Lee V."/>
            <person name="Wang Y."/>
            <person name="Carvalho R."/>
            <person name="Voegtly L."/>
            <person name="Shi R."/>
            <person name="Duckworth R."/>
            <person name="Johnson A."/>
            <person name="Loviza R."/>
            <person name="Walstead R."/>
            <person name="Shah Z."/>
            <person name="Kiflezghi M."/>
            <person name="Wade K."/>
            <person name="Ball S.L."/>
            <person name="Bradley K.W."/>
            <person name="Asai D.J."/>
            <person name="Bowman C.A."/>
            <person name="Russell D.A."/>
            <person name="Pope W.H."/>
            <person name="Jacobs-Sera D."/>
            <person name="Hendrix R.W."/>
            <person name="Hatfull G.F."/>
        </authorList>
    </citation>
    <scope>NUCLEOTIDE SEQUENCE [LARGE SCALE GENOMIC DNA]</scope>
    <source>
        <strain evidence="1 2">DSM 27710</strain>
    </source>
</reference>
<dbReference type="InterPro" id="IPR011989">
    <property type="entry name" value="ARM-like"/>
</dbReference>
<sequence>MPMSILERLASPQGLRTQEPNEEAAALCLESPELLEEIATGLASRDARLAGDCAEVMTKVGERRPEVTAPYAEALVLALGHKNGRVRWESAHALALVADRAAKVVEAALPTLEGLVCNHDGVIVRDYAIDSIARWGTTAPARASRAWEILRDALTAWDGRHAHRILGHGAALVALQPRLVGELRDAAASFVEDERAGTRKAAKALAKALG</sequence>
<dbReference type="KEGG" id="vin:AKJ08_2996"/>
<proteinExistence type="predicted"/>
<dbReference type="EMBL" id="CP012332">
    <property type="protein sequence ID" value="AKU92609.1"/>
    <property type="molecule type" value="Genomic_DNA"/>
</dbReference>
<dbReference type="Proteomes" id="UP000055590">
    <property type="component" value="Chromosome"/>
</dbReference>
<name>A0A0K1PHL7_9BACT</name>
<organism evidence="1 2">
    <name type="scientific">Vulgatibacter incomptus</name>
    <dbReference type="NCBI Taxonomy" id="1391653"/>
    <lineage>
        <taxon>Bacteria</taxon>
        <taxon>Pseudomonadati</taxon>
        <taxon>Myxococcota</taxon>
        <taxon>Myxococcia</taxon>
        <taxon>Myxococcales</taxon>
        <taxon>Cystobacterineae</taxon>
        <taxon>Vulgatibacteraceae</taxon>
        <taxon>Vulgatibacter</taxon>
    </lineage>
</organism>
<dbReference type="SUPFAM" id="SSF48371">
    <property type="entry name" value="ARM repeat"/>
    <property type="match status" value="1"/>
</dbReference>
<accession>A0A0K1PHL7</accession>
<gene>
    <name evidence="1" type="ORF">AKJ08_2996</name>
</gene>
<evidence type="ECO:0000313" key="2">
    <source>
        <dbReference type="Proteomes" id="UP000055590"/>
    </source>
</evidence>